<evidence type="ECO:0000256" key="6">
    <source>
        <dbReference type="ARBA" id="ARBA00022884"/>
    </source>
</evidence>
<proteinExistence type="inferred from homology"/>
<reference evidence="9" key="1">
    <citation type="submission" date="2020-04" db="EMBL/GenBank/DDBJ databases">
        <authorList>
            <person name="Zhang T."/>
        </authorList>
    </citation>
    <scope>NUCLEOTIDE SEQUENCE</scope>
    <source>
        <strain evidence="9">HKST-UBA15</strain>
    </source>
</reference>
<dbReference type="SUPFAM" id="SSF53335">
    <property type="entry name" value="S-adenosyl-L-methionine-dependent methyltransferases"/>
    <property type="match status" value="1"/>
</dbReference>
<evidence type="ECO:0000256" key="5">
    <source>
        <dbReference type="ARBA" id="ARBA00022691"/>
    </source>
</evidence>
<evidence type="ECO:0000256" key="3">
    <source>
        <dbReference type="ARBA" id="ARBA00022603"/>
    </source>
</evidence>
<sequence>MNKDDYSHHFKKSLGQNFLNNKKYINELVDSLEIKNDELVIEIGPGKGYVTEEILKRTNKLILIEKDDSLIPYLTDIFNNQVKIIHHDVLEINFSDITSKKQYKVIGSLPYNISKRIIYNLLNNTHKPSQISLIIQKEVAKEYSSKVPKASLLSNFANLYSDVKLSKVVPSIYFTPKPKVDGQIITFLNISQKFEQNTELWRIIRTGFSSPRKILASNLNVYGKEKVIKGLLKIGLSEKARASELTLTQWIELYQLLNV</sequence>
<evidence type="ECO:0000313" key="9">
    <source>
        <dbReference type="EMBL" id="MCA9380561.1"/>
    </source>
</evidence>
<dbReference type="Gene3D" id="1.10.8.100">
    <property type="entry name" value="Ribosomal RNA adenine dimethylase-like, domain 2"/>
    <property type="match status" value="1"/>
</dbReference>
<dbReference type="PROSITE" id="PS01131">
    <property type="entry name" value="RRNA_A_DIMETH"/>
    <property type="match status" value="1"/>
</dbReference>
<keyword evidence="3 7" id="KW-0489">Methyltransferase</keyword>
<dbReference type="PANTHER" id="PTHR11727:SF7">
    <property type="entry name" value="DIMETHYLADENOSINE TRANSFERASE-RELATED"/>
    <property type="match status" value="1"/>
</dbReference>
<dbReference type="AlphaFoldDB" id="A0A955I8V8"/>
<gene>
    <name evidence="9" type="primary">rsmA</name>
    <name evidence="9" type="ORF">KC675_05270</name>
</gene>
<evidence type="ECO:0000259" key="8">
    <source>
        <dbReference type="SMART" id="SM00650"/>
    </source>
</evidence>
<reference evidence="9" key="2">
    <citation type="journal article" date="2021" name="Microbiome">
        <title>Successional dynamics and alternative stable states in a saline activated sludge microbial community over 9 years.</title>
        <authorList>
            <person name="Wang Y."/>
            <person name="Ye J."/>
            <person name="Ju F."/>
            <person name="Liu L."/>
            <person name="Boyd J.A."/>
            <person name="Deng Y."/>
            <person name="Parks D.H."/>
            <person name="Jiang X."/>
            <person name="Yin X."/>
            <person name="Woodcroft B.J."/>
            <person name="Tyson G.W."/>
            <person name="Hugenholtz P."/>
            <person name="Polz M.F."/>
            <person name="Zhang T."/>
        </authorList>
    </citation>
    <scope>NUCLEOTIDE SEQUENCE</scope>
    <source>
        <strain evidence="9">HKST-UBA15</strain>
    </source>
</reference>
<dbReference type="InterPro" id="IPR023165">
    <property type="entry name" value="rRNA_Ade_diMease-like_C"/>
</dbReference>
<dbReference type="NCBIfam" id="TIGR00755">
    <property type="entry name" value="ksgA"/>
    <property type="match status" value="1"/>
</dbReference>
<keyword evidence="6 7" id="KW-0694">RNA-binding</keyword>
<keyword evidence="1" id="KW-0963">Cytoplasm</keyword>
<dbReference type="InterPro" id="IPR001737">
    <property type="entry name" value="KsgA/Erm"/>
</dbReference>
<feature type="domain" description="Ribosomal RNA adenine methylase transferase N-terminal" evidence="8">
    <location>
        <begin position="24"/>
        <end position="191"/>
    </location>
</feature>
<evidence type="ECO:0000256" key="4">
    <source>
        <dbReference type="ARBA" id="ARBA00022679"/>
    </source>
</evidence>
<dbReference type="GO" id="GO:0005829">
    <property type="term" value="C:cytosol"/>
    <property type="evidence" value="ECO:0007669"/>
    <property type="project" value="TreeGrafter"/>
</dbReference>
<comment type="similarity">
    <text evidence="7">Belongs to the class I-like SAM-binding methyltransferase superfamily. rRNA adenine N(6)-methyltransferase family.</text>
</comment>
<comment type="caution">
    <text evidence="9">The sequence shown here is derived from an EMBL/GenBank/DDBJ whole genome shotgun (WGS) entry which is preliminary data.</text>
</comment>
<evidence type="ECO:0000256" key="7">
    <source>
        <dbReference type="PROSITE-ProRule" id="PRU01026"/>
    </source>
</evidence>
<dbReference type="EC" id="2.1.1.182" evidence="9"/>
<dbReference type="Gene3D" id="3.40.50.150">
    <property type="entry name" value="Vaccinia Virus protein VP39"/>
    <property type="match status" value="1"/>
</dbReference>
<evidence type="ECO:0000313" key="10">
    <source>
        <dbReference type="Proteomes" id="UP000745577"/>
    </source>
</evidence>
<feature type="binding site" evidence="7">
    <location>
        <position position="44"/>
    </location>
    <ligand>
        <name>S-adenosyl-L-methionine</name>
        <dbReference type="ChEBI" id="CHEBI:59789"/>
    </ligand>
</feature>
<feature type="binding site" evidence="7">
    <location>
        <position position="17"/>
    </location>
    <ligand>
        <name>S-adenosyl-L-methionine</name>
        <dbReference type="ChEBI" id="CHEBI:59789"/>
    </ligand>
</feature>
<dbReference type="GO" id="GO:0003723">
    <property type="term" value="F:RNA binding"/>
    <property type="evidence" value="ECO:0007669"/>
    <property type="project" value="UniProtKB-UniRule"/>
</dbReference>
<feature type="binding site" evidence="7">
    <location>
        <position position="19"/>
    </location>
    <ligand>
        <name>S-adenosyl-L-methionine</name>
        <dbReference type="ChEBI" id="CHEBI:59789"/>
    </ligand>
</feature>
<evidence type="ECO:0000256" key="2">
    <source>
        <dbReference type="ARBA" id="ARBA00022552"/>
    </source>
</evidence>
<organism evidence="9 10">
    <name type="scientific">Candidatus Dojkabacteria bacterium</name>
    <dbReference type="NCBI Taxonomy" id="2099670"/>
    <lineage>
        <taxon>Bacteria</taxon>
        <taxon>Candidatus Dojkabacteria</taxon>
    </lineage>
</organism>
<dbReference type="InterPro" id="IPR020598">
    <property type="entry name" value="rRNA_Ade_methylase_Trfase_N"/>
</dbReference>
<feature type="binding site" evidence="7">
    <location>
        <position position="88"/>
    </location>
    <ligand>
        <name>S-adenosyl-L-methionine</name>
        <dbReference type="ChEBI" id="CHEBI:59789"/>
    </ligand>
</feature>
<protein>
    <submittedName>
        <fullName evidence="9">Ribosomal RNA small subunit methyltransferase A</fullName>
        <ecNumber evidence="9">2.1.1.182</ecNumber>
    </submittedName>
</protein>
<dbReference type="Pfam" id="PF00398">
    <property type="entry name" value="RrnaAD"/>
    <property type="match status" value="1"/>
</dbReference>
<dbReference type="InterPro" id="IPR029063">
    <property type="entry name" value="SAM-dependent_MTases_sf"/>
</dbReference>
<dbReference type="EMBL" id="JAGQLL010000088">
    <property type="protein sequence ID" value="MCA9380561.1"/>
    <property type="molecule type" value="Genomic_DNA"/>
</dbReference>
<dbReference type="SMART" id="SM00650">
    <property type="entry name" value="rADc"/>
    <property type="match status" value="1"/>
</dbReference>
<dbReference type="Proteomes" id="UP000745577">
    <property type="component" value="Unassembled WGS sequence"/>
</dbReference>
<dbReference type="PANTHER" id="PTHR11727">
    <property type="entry name" value="DIMETHYLADENOSINE TRANSFERASE"/>
    <property type="match status" value="1"/>
</dbReference>
<dbReference type="InterPro" id="IPR011530">
    <property type="entry name" value="rRNA_adenine_dimethylase"/>
</dbReference>
<keyword evidence="2" id="KW-0698">rRNA processing</keyword>
<evidence type="ECO:0000256" key="1">
    <source>
        <dbReference type="ARBA" id="ARBA00022490"/>
    </source>
</evidence>
<keyword evidence="4 7" id="KW-0808">Transferase</keyword>
<dbReference type="PROSITE" id="PS51689">
    <property type="entry name" value="SAM_RNA_A_N6_MT"/>
    <property type="match status" value="1"/>
</dbReference>
<dbReference type="GO" id="GO:0052908">
    <property type="term" value="F:16S rRNA (adenine(1518)-N(6)/adenine(1519)-N(6))-dimethyltransferase activity"/>
    <property type="evidence" value="ECO:0007669"/>
    <property type="project" value="UniProtKB-EC"/>
</dbReference>
<feature type="binding site" evidence="7">
    <location>
        <position position="65"/>
    </location>
    <ligand>
        <name>S-adenosyl-L-methionine</name>
        <dbReference type="ChEBI" id="CHEBI:59789"/>
    </ligand>
</feature>
<keyword evidence="5 7" id="KW-0949">S-adenosyl-L-methionine</keyword>
<accession>A0A955I8V8</accession>
<name>A0A955I8V8_9BACT</name>
<dbReference type="InterPro" id="IPR020596">
    <property type="entry name" value="rRNA_Ade_Mease_Trfase_CS"/>
</dbReference>
<feature type="binding site" evidence="7">
    <location>
        <position position="108"/>
    </location>
    <ligand>
        <name>S-adenosyl-L-methionine</name>
        <dbReference type="ChEBI" id="CHEBI:59789"/>
    </ligand>
</feature>